<accession>A0A5C6W4M5</accession>
<dbReference type="EMBL" id="VOQF01000006">
    <property type="protein sequence ID" value="TXC90766.1"/>
    <property type="molecule type" value="Genomic_DNA"/>
</dbReference>
<sequence>MIQRVIIFGAQTYFGISLCERLLEEGIEVKAVLFDRGTSETRDLVEDRLLYIGRNALLEINDSYYRESEEDRDVDFIIFCGEEDHHDEFELLQDSIKTANHLNSRFLYINSHHVHNEYQELVEILKEHSILILPTIYGASLSRSNKINKALIQYLKNEKQEIVIEDHVLPIKDAVEATYNLLENVESKFYTFSMKKDLNPENSLPIRFVEDKQNLNKKIKGLCTIEVESSISIEEGLQKQISDLKKENKNED</sequence>
<dbReference type="Proteomes" id="UP000321363">
    <property type="component" value="Unassembled WGS sequence"/>
</dbReference>
<evidence type="ECO:0008006" key="3">
    <source>
        <dbReference type="Google" id="ProtNLM"/>
    </source>
</evidence>
<keyword evidence="2" id="KW-1185">Reference proteome</keyword>
<dbReference type="AlphaFoldDB" id="A0A5C6W4M5"/>
<reference evidence="1 2" key="1">
    <citation type="journal article" date="2005" name="Int. J. Syst. Evol. Microbiol.">
        <title>Bacillus litoralis sp. nov., isolated from a tidal flat of the Yellow Sea in Korea.</title>
        <authorList>
            <person name="Yoon J.H."/>
            <person name="Oh T.K."/>
        </authorList>
    </citation>
    <scope>NUCLEOTIDE SEQUENCE [LARGE SCALE GENOMIC DNA]</scope>
    <source>
        <strain evidence="1 2">SW-211</strain>
    </source>
</reference>
<name>A0A5C6W4M5_9BACI</name>
<organism evidence="1 2">
    <name type="scientific">Metabacillus litoralis</name>
    <dbReference type="NCBI Taxonomy" id="152268"/>
    <lineage>
        <taxon>Bacteria</taxon>
        <taxon>Bacillati</taxon>
        <taxon>Bacillota</taxon>
        <taxon>Bacilli</taxon>
        <taxon>Bacillales</taxon>
        <taxon>Bacillaceae</taxon>
        <taxon>Metabacillus</taxon>
    </lineage>
</organism>
<dbReference type="SUPFAM" id="SSF51735">
    <property type="entry name" value="NAD(P)-binding Rossmann-fold domains"/>
    <property type="match status" value="1"/>
</dbReference>
<proteinExistence type="predicted"/>
<dbReference type="InterPro" id="IPR036291">
    <property type="entry name" value="NAD(P)-bd_dom_sf"/>
</dbReference>
<comment type="caution">
    <text evidence="1">The sequence shown here is derived from an EMBL/GenBank/DDBJ whole genome shotgun (WGS) entry which is preliminary data.</text>
</comment>
<protein>
    <recommendedName>
        <fullName evidence="3">NAD(P)-dependent oxidoreductase</fullName>
    </recommendedName>
</protein>
<dbReference type="RefSeq" id="WP_146948969.1">
    <property type="nucleotide sequence ID" value="NZ_VOQF01000006.1"/>
</dbReference>
<gene>
    <name evidence="1" type="ORF">FS935_12720</name>
</gene>
<dbReference type="OrthoDB" id="2938417at2"/>
<evidence type="ECO:0000313" key="2">
    <source>
        <dbReference type="Proteomes" id="UP000321363"/>
    </source>
</evidence>
<evidence type="ECO:0000313" key="1">
    <source>
        <dbReference type="EMBL" id="TXC90766.1"/>
    </source>
</evidence>